<dbReference type="InterPro" id="IPR012677">
    <property type="entry name" value="Nucleotide-bd_a/b_plait_sf"/>
</dbReference>
<protein>
    <recommendedName>
        <fullName evidence="4">RRM domain-containing protein</fullName>
    </recommendedName>
</protein>
<evidence type="ECO:0000259" key="4">
    <source>
        <dbReference type="PROSITE" id="PS50102"/>
    </source>
</evidence>
<feature type="region of interest" description="Disordered" evidence="3">
    <location>
        <begin position="1"/>
        <end position="22"/>
    </location>
</feature>
<dbReference type="eggNOG" id="ENOG502QVUV">
    <property type="taxonomic scope" value="Eukaryota"/>
</dbReference>
<evidence type="ECO:0000313" key="5">
    <source>
        <dbReference type="EMBL" id="KCW89114.1"/>
    </source>
</evidence>
<proteinExistence type="predicted"/>
<dbReference type="SMART" id="SM00360">
    <property type="entry name" value="RRM"/>
    <property type="match status" value="1"/>
</dbReference>
<feature type="compositionally biased region" description="Low complexity" evidence="3">
    <location>
        <begin position="65"/>
        <end position="74"/>
    </location>
</feature>
<reference evidence="5" key="1">
    <citation type="submission" date="2013-07" db="EMBL/GenBank/DDBJ databases">
        <title>The genome of Eucalyptus grandis.</title>
        <authorList>
            <person name="Schmutz J."/>
            <person name="Hayes R."/>
            <person name="Myburg A."/>
            <person name="Tuskan G."/>
            <person name="Grattapaglia D."/>
            <person name="Rokhsar D.S."/>
        </authorList>
    </citation>
    <scope>NUCLEOTIDE SEQUENCE</scope>
    <source>
        <tissue evidence="5">Leaf extractions</tissue>
    </source>
</reference>
<dbReference type="AlphaFoldDB" id="A0A059DF72"/>
<dbReference type="Gene3D" id="3.30.70.330">
    <property type="match status" value="1"/>
</dbReference>
<organism evidence="5">
    <name type="scientific">Eucalyptus grandis</name>
    <name type="common">Flooded gum</name>
    <dbReference type="NCBI Taxonomy" id="71139"/>
    <lineage>
        <taxon>Eukaryota</taxon>
        <taxon>Viridiplantae</taxon>
        <taxon>Streptophyta</taxon>
        <taxon>Embryophyta</taxon>
        <taxon>Tracheophyta</taxon>
        <taxon>Spermatophyta</taxon>
        <taxon>Magnoliopsida</taxon>
        <taxon>eudicotyledons</taxon>
        <taxon>Gunneridae</taxon>
        <taxon>Pentapetalae</taxon>
        <taxon>rosids</taxon>
        <taxon>malvids</taxon>
        <taxon>Myrtales</taxon>
        <taxon>Myrtaceae</taxon>
        <taxon>Myrtoideae</taxon>
        <taxon>Eucalypteae</taxon>
        <taxon>Eucalyptus</taxon>
    </lineage>
</organism>
<dbReference type="Gramene" id="KCW89114">
    <property type="protein sequence ID" value="KCW89114"/>
    <property type="gene ID" value="EUGRSUZ_A01436"/>
</dbReference>
<accession>A0A059DF72</accession>
<name>A0A059DF72_EUCGR</name>
<dbReference type="InterPro" id="IPR035979">
    <property type="entry name" value="RBD_domain_sf"/>
</dbReference>
<dbReference type="GO" id="GO:0003729">
    <property type="term" value="F:mRNA binding"/>
    <property type="evidence" value="ECO:0000318"/>
    <property type="project" value="GO_Central"/>
</dbReference>
<evidence type="ECO:0000256" key="1">
    <source>
        <dbReference type="ARBA" id="ARBA00022884"/>
    </source>
</evidence>
<feature type="compositionally biased region" description="Pro residues" evidence="3">
    <location>
        <begin position="55"/>
        <end position="64"/>
    </location>
</feature>
<dbReference type="PROSITE" id="PS50102">
    <property type="entry name" value="RRM"/>
    <property type="match status" value="1"/>
</dbReference>
<dbReference type="CDD" id="cd21618">
    <property type="entry name" value="RRM_AtNSRA_like"/>
    <property type="match status" value="1"/>
</dbReference>
<feature type="region of interest" description="Disordered" evidence="3">
    <location>
        <begin position="50"/>
        <end position="77"/>
    </location>
</feature>
<dbReference type="InterPro" id="IPR000504">
    <property type="entry name" value="RRM_dom"/>
</dbReference>
<feature type="compositionally biased region" description="Basic residues" evidence="3">
    <location>
        <begin position="1"/>
        <end position="11"/>
    </location>
</feature>
<dbReference type="SUPFAM" id="SSF54928">
    <property type="entry name" value="RNA-binding domain, RBD"/>
    <property type="match status" value="1"/>
</dbReference>
<dbReference type="InParanoid" id="A0A059DF72"/>
<dbReference type="EMBL" id="KK198753">
    <property type="protein sequence ID" value="KCW89114.1"/>
    <property type="molecule type" value="Genomic_DNA"/>
</dbReference>
<sequence length="324" mass="35313">MGAKKTNKKKTTSSQTAKKQKIQLRLPLTSLISPSPLSLSLSPFAISRFPLLLPRSPPPPPPPLKSRSPARAPPCSASLRRRRLDMADPYWRPFGDARPPPYQPPPAAAFPHAKRPRAEFDVPTGAVHDIQGYLPMDDNRGAYPGIHDTENLGASYDLYLHTTQMSPFSGAQPTGLVGGGSSAHSFDDLPMGGPAGLGQMTTMAERTLPFEGWTGDAPLPPDASNTLFVEGLPPKCSRREVSHIFRPFVGYKEVRLVNKESRQTGKNPVMLCFVDFASPAHAATAKDALQGYVFDENERDSVRLRLQFARYPGAKSGGGYRGKR</sequence>
<evidence type="ECO:0000256" key="3">
    <source>
        <dbReference type="SAM" id="MobiDB-lite"/>
    </source>
</evidence>
<dbReference type="PANTHER" id="PTHR10501">
    <property type="entry name" value="U1 SMALL NUCLEAR RIBONUCLEOPROTEIN A/U2 SMALL NUCLEAR RIBONUCLEOPROTEIN B"/>
    <property type="match status" value="1"/>
</dbReference>
<feature type="domain" description="RRM" evidence="4">
    <location>
        <begin position="225"/>
        <end position="311"/>
    </location>
</feature>
<dbReference type="OMA" id="GGVHRGK"/>
<gene>
    <name evidence="5" type="ORF">EUGRSUZ_A01436</name>
</gene>
<keyword evidence="1 2" id="KW-0694">RNA-binding</keyword>
<dbReference type="Pfam" id="PF00076">
    <property type="entry name" value="RRM_1"/>
    <property type="match status" value="1"/>
</dbReference>
<evidence type="ECO:0000256" key="2">
    <source>
        <dbReference type="PROSITE-ProRule" id="PRU00176"/>
    </source>
</evidence>